<feature type="non-terminal residue" evidence="5">
    <location>
        <position position="1"/>
    </location>
</feature>
<comment type="caution">
    <text evidence="5">The sequence shown here is derived from an EMBL/GenBank/DDBJ whole genome shotgun (WGS) entry which is preliminary data.</text>
</comment>
<name>A0A8X7BNT1_9ARAC</name>
<dbReference type="InterPro" id="IPR050182">
    <property type="entry name" value="Cytochrome_P450_fam2"/>
</dbReference>
<dbReference type="InterPro" id="IPR002401">
    <property type="entry name" value="Cyt_P450_E_grp-I"/>
</dbReference>
<dbReference type="GO" id="GO:0016705">
    <property type="term" value="F:oxidoreductase activity, acting on paired donors, with incorporation or reduction of molecular oxygen"/>
    <property type="evidence" value="ECO:0007669"/>
    <property type="project" value="InterPro"/>
</dbReference>
<keyword evidence="4" id="KW-0560">Oxidoreductase</keyword>
<dbReference type="SUPFAM" id="SSF48264">
    <property type="entry name" value="Cytochrome P450"/>
    <property type="match status" value="1"/>
</dbReference>
<dbReference type="Proteomes" id="UP000886998">
    <property type="component" value="Unassembled WGS sequence"/>
</dbReference>
<dbReference type="GO" id="GO:0005506">
    <property type="term" value="F:iron ion binding"/>
    <property type="evidence" value="ECO:0007669"/>
    <property type="project" value="InterPro"/>
</dbReference>
<comment type="similarity">
    <text evidence="1">Belongs to the cytochrome P450 family.</text>
</comment>
<dbReference type="InterPro" id="IPR001128">
    <property type="entry name" value="Cyt_P450"/>
</dbReference>
<dbReference type="Pfam" id="PF00067">
    <property type="entry name" value="p450"/>
    <property type="match status" value="1"/>
</dbReference>
<evidence type="ECO:0000256" key="1">
    <source>
        <dbReference type="ARBA" id="ARBA00010617"/>
    </source>
</evidence>
<dbReference type="Gene3D" id="1.10.630.10">
    <property type="entry name" value="Cytochrome P450"/>
    <property type="match status" value="1"/>
</dbReference>
<accession>A0A8X7BNT1</accession>
<sequence>QDGRARYEERHKIPYTFAVLMEAQRFGNIVTLSGTRKANQDIHINGYVIPKGSEITANLWALHNDPAYWDHPEEFRPERFLTEGDTKIVKNLPSFVPFSIGMYSI</sequence>
<dbReference type="EMBL" id="BMAV01000106">
    <property type="protein sequence ID" value="GFY37097.1"/>
    <property type="molecule type" value="Genomic_DNA"/>
</dbReference>
<keyword evidence="6" id="KW-1185">Reference proteome</keyword>
<proteinExistence type="inferred from homology"/>
<dbReference type="InterPro" id="IPR036396">
    <property type="entry name" value="Cyt_P450_sf"/>
</dbReference>
<organism evidence="5 6">
    <name type="scientific">Trichonephila inaurata madagascariensis</name>
    <dbReference type="NCBI Taxonomy" id="2747483"/>
    <lineage>
        <taxon>Eukaryota</taxon>
        <taxon>Metazoa</taxon>
        <taxon>Ecdysozoa</taxon>
        <taxon>Arthropoda</taxon>
        <taxon>Chelicerata</taxon>
        <taxon>Arachnida</taxon>
        <taxon>Araneae</taxon>
        <taxon>Araneomorphae</taxon>
        <taxon>Entelegynae</taxon>
        <taxon>Araneoidea</taxon>
        <taxon>Nephilidae</taxon>
        <taxon>Trichonephila</taxon>
        <taxon>Trichonephila inaurata</taxon>
    </lineage>
</organism>
<dbReference type="AlphaFoldDB" id="A0A8X7BNT1"/>
<evidence type="ECO:0000313" key="5">
    <source>
        <dbReference type="EMBL" id="GFY37097.1"/>
    </source>
</evidence>
<keyword evidence="3" id="KW-0408">Iron</keyword>
<keyword evidence="2" id="KW-0479">Metal-binding</keyword>
<dbReference type="PANTHER" id="PTHR24300">
    <property type="entry name" value="CYTOCHROME P450 508A4-RELATED"/>
    <property type="match status" value="1"/>
</dbReference>
<dbReference type="GO" id="GO:0020037">
    <property type="term" value="F:heme binding"/>
    <property type="evidence" value="ECO:0007669"/>
    <property type="project" value="InterPro"/>
</dbReference>
<evidence type="ECO:0000313" key="6">
    <source>
        <dbReference type="Proteomes" id="UP000886998"/>
    </source>
</evidence>
<keyword evidence="4" id="KW-0503">Monooxygenase</keyword>
<dbReference type="OrthoDB" id="6422850at2759"/>
<dbReference type="GO" id="GO:0004497">
    <property type="term" value="F:monooxygenase activity"/>
    <property type="evidence" value="ECO:0007669"/>
    <property type="project" value="UniProtKB-KW"/>
</dbReference>
<protein>
    <submittedName>
        <fullName evidence="5">Cytochrome P450 2U1</fullName>
    </submittedName>
</protein>
<evidence type="ECO:0000256" key="2">
    <source>
        <dbReference type="ARBA" id="ARBA00022723"/>
    </source>
</evidence>
<reference evidence="5" key="1">
    <citation type="submission" date="2020-08" db="EMBL/GenBank/DDBJ databases">
        <title>Multicomponent nature underlies the extraordinary mechanical properties of spider dragline silk.</title>
        <authorList>
            <person name="Kono N."/>
            <person name="Nakamura H."/>
            <person name="Mori M."/>
            <person name="Yoshida Y."/>
            <person name="Ohtoshi R."/>
            <person name="Malay A.D."/>
            <person name="Moran D.A.P."/>
            <person name="Tomita M."/>
            <person name="Numata K."/>
            <person name="Arakawa K."/>
        </authorList>
    </citation>
    <scope>NUCLEOTIDE SEQUENCE</scope>
</reference>
<evidence type="ECO:0000256" key="4">
    <source>
        <dbReference type="ARBA" id="ARBA00023033"/>
    </source>
</evidence>
<dbReference type="PRINTS" id="PR00463">
    <property type="entry name" value="EP450I"/>
</dbReference>
<gene>
    <name evidence="5" type="primary">CYP2U1</name>
    <name evidence="5" type="ORF">TNIN_402941</name>
</gene>
<evidence type="ECO:0000256" key="3">
    <source>
        <dbReference type="ARBA" id="ARBA00023004"/>
    </source>
</evidence>